<gene>
    <name evidence="4" type="ORF">ACJMK2_017466</name>
</gene>
<dbReference type="InterPro" id="IPR032010">
    <property type="entry name" value="APD1-4_M"/>
</dbReference>
<name>A0ABD3UAF3_SINWO</name>
<proteinExistence type="predicted"/>
<dbReference type="Pfam" id="PF16041">
    <property type="entry name" value="APD1-4_M"/>
    <property type="match status" value="1"/>
</dbReference>
<evidence type="ECO:0008006" key="6">
    <source>
        <dbReference type="Google" id="ProtNLM"/>
    </source>
</evidence>
<feature type="transmembrane region" description="Helical" evidence="1">
    <location>
        <begin position="290"/>
        <end position="315"/>
    </location>
</feature>
<dbReference type="PANTHER" id="PTHR39077:SF1">
    <property type="entry name" value="E3 UBIQUITIN-PROTEIN LIGASE APD1-4 MIDDLE DOMAIN-CONTAINING PROTEIN"/>
    <property type="match status" value="1"/>
</dbReference>
<feature type="transmembrane region" description="Helical" evidence="1">
    <location>
        <begin position="44"/>
        <end position="67"/>
    </location>
</feature>
<sequence>MATELAAPISVNNSEEESSNLGCTRCADVICINKMKISTRIKVLWGWLVVTTLTISLVLNYVIYGVVSFTASETDMRIVRDKISYIFCSGVEISSRDYLFDAFLIEGELKIQKMKENYVSYTNINLNQNEYKYFQFYFLSGSTVTLSHCSKSNVSFYVIAGKSNFQLWQENKFCETCYIGKEHLLGQNECDLLLNYSTFPKFSFNVSTEDSYFLIYANGRYKPTTVSIKCNLDRVVYDVSRATESHFSSMDWSFQIDKPDQNVVFMVKQLSNHLQTNPSENFTTRCVSRVWLYVLIFGVGCILTAAISCTLIIGLCKDPHLYPNRVRVLTYSEHTPLLRSTSPPPSYADAILTPPKYEDVIKKIDKDLPSYQEAALHVV</sequence>
<reference evidence="4 5" key="1">
    <citation type="submission" date="2024-11" db="EMBL/GenBank/DDBJ databases">
        <title>Chromosome-level genome assembly of the freshwater bivalve Anodonta woodiana.</title>
        <authorList>
            <person name="Chen X."/>
        </authorList>
    </citation>
    <scope>NUCLEOTIDE SEQUENCE [LARGE SCALE GENOMIC DNA]</scope>
    <source>
        <strain evidence="4">MN2024</strain>
        <tissue evidence="4">Gills</tissue>
    </source>
</reference>
<dbReference type="Pfam" id="PF16040">
    <property type="entry name" value="APD1-4_N"/>
    <property type="match status" value="1"/>
</dbReference>
<comment type="caution">
    <text evidence="4">The sequence shown here is derived from an EMBL/GenBank/DDBJ whole genome shotgun (WGS) entry which is preliminary data.</text>
</comment>
<dbReference type="AlphaFoldDB" id="A0ABD3UAF3"/>
<keyword evidence="1" id="KW-0472">Membrane</keyword>
<dbReference type="InterPro" id="IPR032008">
    <property type="entry name" value="APD1-4_N"/>
</dbReference>
<dbReference type="EMBL" id="JBJQND010000016">
    <property type="protein sequence ID" value="KAL3846479.1"/>
    <property type="molecule type" value="Genomic_DNA"/>
</dbReference>
<feature type="domain" description="E3 ubiquitin-protein ligase APD1-4 middle" evidence="3">
    <location>
        <begin position="202"/>
        <end position="303"/>
    </location>
</feature>
<evidence type="ECO:0000259" key="2">
    <source>
        <dbReference type="Pfam" id="PF16040"/>
    </source>
</evidence>
<keyword evidence="5" id="KW-1185">Reference proteome</keyword>
<protein>
    <recommendedName>
        <fullName evidence="6">E3 ubiquitin-protein ligase APD1-4 middle domain-containing protein</fullName>
    </recommendedName>
</protein>
<dbReference type="Proteomes" id="UP001634394">
    <property type="component" value="Unassembled WGS sequence"/>
</dbReference>
<feature type="domain" description="E3 ubiquitin-protein ligase APD1-4 N-terminal" evidence="2">
    <location>
        <begin position="100"/>
        <end position="164"/>
    </location>
</feature>
<evidence type="ECO:0000259" key="3">
    <source>
        <dbReference type="Pfam" id="PF16041"/>
    </source>
</evidence>
<organism evidence="4 5">
    <name type="scientific">Sinanodonta woodiana</name>
    <name type="common">Chinese pond mussel</name>
    <name type="synonym">Anodonta woodiana</name>
    <dbReference type="NCBI Taxonomy" id="1069815"/>
    <lineage>
        <taxon>Eukaryota</taxon>
        <taxon>Metazoa</taxon>
        <taxon>Spiralia</taxon>
        <taxon>Lophotrochozoa</taxon>
        <taxon>Mollusca</taxon>
        <taxon>Bivalvia</taxon>
        <taxon>Autobranchia</taxon>
        <taxon>Heteroconchia</taxon>
        <taxon>Palaeoheterodonta</taxon>
        <taxon>Unionida</taxon>
        <taxon>Unionoidea</taxon>
        <taxon>Unionidae</taxon>
        <taxon>Unioninae</taxon>
        <taxon>Sinanodonta</taxon>
    </lineage>
</organism>
<evidence type="ECO:0000313" key="5">
    <source>
        <dbReference type="Proteomes" id="UP001634394"/>
    </source>
</evidence>
<evidence type="ECO:0000256" key="1">
    <source>
        <dbReference type="SAM" id="Phobius"/>
    </source>
</evidence>
<keyword evidence="1" id="KW-1133">Transmembrane helix</keyword>
<evidence type="ECO:0000313" key="4">
    <source>
        <dbReference type="EMBL" id="KAL3846479.1"/>
    </source>
</evidence>
<accession>A0ABD3UAF3</accession>
<dbReference type="PANTHER" id="PTHR39077">
    <property type="entry name" value="DUF4793 DOMAIN-CONTAINING PROTEIN"/>
    <property type="match status" value="1"/>
</dbReference>
<keyword evidence="1" id="KW-0812">Transmembrane</keyword>